<sequence>MAGTRKTMDGNTAAAYVAYAMSETAAIYPITPSSTMGEVADEWAAEERRNIFGQVMNIRQLQSEAGAAGSVHGSLVAGALTTTFTASQGLLLMLPNMYKIAGELLPGVFHVSARALAAHALSIFGDHQDVMAARQTGFALLCSSSVQECMDLALVAHLSALEASLPFVHFFDGFRTSHEVQKIETISYEDMARLVNREKLEEFRKRAMNPEHPELRGTAQNPDIYFQGRERSNPWYLAAPSIVSKYMEKVGELTGRRYKLFDYVGHPEAERVIIAMGSACDTIEEVVSHAGTSGEKLGLVKVRLYRPFDAKALLAAIPASAKKITVLDRTKEPGALGEPLYSDVCSAFIERGGGAIPDLYAGRYGLGSKEFRPVHVKSIFDNMNGSPGKRHFTVGIEDDVTNLSLPASGVLSTTAEGTIQCRFWGMGADGTVGANKAAIKIIGDNTDMYVQAYFAYDSKKSGGITVSHLRFGHNPIKSAYLVDAADYIACHKAPYVQVYDVLDGIRDGGIFVLNSPWNSVEEMEQNLPATMRRIIAAKKIRFYNVDAVKIAAAAGLGGRINMIMQTAFFKLSGVLPFEQAVSLLKDSIRTEYGRKGGSIVDMNISAVDLAVESLMEISYPDSWRNASDSCGLDFRLEQKMPDYMRNVIFPILKQKGDDLPVSSFAPDGAFPFSTSQYEKRGVAINVPEWIKENCIQCNQCSYVCPHSTIRPFLATDKELEGAPATFETLAATGKELQGQRYRIQIYPLDCMGCGNCADICPAKVSALVMKPIGTQEDVQEPNRKFAESLPPKGHLMKRESLKGSQFQQPLLEFHGACSGCGESPYIRLTTQLFGERMMIANATGCTSIWGASAPASPYRTNAEGHGPVWNNSLFEDAAEFGYGYHMAVFQRRAHLADKVREALAAELPEALRESLRGWLENMNDPTLSRQHGDRLKELLPQSGQQHPLLREIASSADLFTKKSIWIFGGDGWAYDIGFGGLDHVISMGEDVNILVLDTEIYSNTGGQCSKATPLGSIAKFASAGKRTAKKDLGRMAMTYGYVYVASISMGADKNQTLKALLEAEAYPGPSLVIAYATCINQGLRKGMGKSMEESQLAVKSGYWPLYRYNPLLRQEGKNPFIFESKEPDGSLQAFLSGEVRYSALEKLNPEASQELRAKLEQDIMERFAIYKNMADWRPTEGDVPPEGGRKHDHIPAGDGAVEEPAPICISATSDARYSRPNNPEEECDDGRAGIDKTVK</sequence>
<dbReference type="InterPro" id="IPR019752">
    <property type="entry name" value="Pyrv/ketoisovalerate_OxRed_cat"/>
</dbReference>
<dbReference type="CDD" id="cd03377">
    <property type="entry name" value="TPP_PFOR_PNO"/>
    <property type="match status" value="1"/>
</dbReference>
<dbReference type="InterPro" id="IPR017900">
    <property type="entry name" value="4Fe4S_Fe_S_CS"/>
</dbReference>
<dbReference type="Pfam" id="PF01558">
    <property type="entry name" value="POR"/>
    <property type="match status" value="1"/>
</dbReference>
<dbReference type="PROSITE" id="PS00198">
    <property type="entry name" value="4FE4S_FER_1"/>
    <property type="match status" value="1"/>
</dbReference>
<dbReference type="CDD" id="cd07034">
    <property type="entry name" value="TPP_PYR_PFOR_IOR-alpha_like"/>
    <property type="match status" value="1"/>
</dbReference>
<dbReference type="Gene3D" id="3.30.70.20">
    <property type="match status" value="1"/>
</dbReference>
<keyword evidence="4" id="KW-0479">Metal-binding</keyword>
<accession>A0ABS5UCZ4</accession>
<evidence type="ECO:0000256" key="1">
    <source>
        <dbReference type="ARBA" id="ARBA00009032"/>
    </source>
</evidence>
<comment type="caution">
    <text evidence="12">The sequence shown here is derived from an EMBL/GenBank/DDBJ whole genome shotgun (WGS) entry which is preliminary data.</text>
</comment>
<name>A0ABS5UCZ4_9BACT</name>
<dbReference type="PIRSF" id="PIRSF000159">
    <property type="entry name" value="NifJ"/>
    <property type="match status" value="1"/>
</dbReference>
<dbReference type="PANTHER" id="PTHR32154:SF0">
    <property type="entry name" value="PYRUVATE-FLAVODOXIN OXIDOREDUCTASE-RELATED"/>
    <property type="match status" value="1"/>
</dbReference>
<dbReference type="InterPro" id="IPR017896">
    <property type="entry name" value="4Fe4S_Fe-S-bd"/>
</dbReference>
<dbReference type="SUPFAM" id="SSF52922">
    <property type="entry name" value="TK C-terminal domain-like"/>
    <property type="match status" value="1"/>
</dbReference>
<dbReference type="InterPro" id="IPR019456">
    <property type="entry name" value="Pyrv-flavodox_OxRtase_EKR"/>
</dbReference>
<evidence type="ECO:0000313" key="12">
    <source>
        <dbReference type="EMBL" id="MBT1073560.1"/>
    </source>
</evidence>
<feature type="domain" description="4Fe-4S ferredoxin-type" evidence="11">
    <location>
        <begin position="741"/>
        <end position="772"/>
    </location>
</feature>
<keyword evidence="8" id="KW-0411">Iron-sulfur</keyword>
<dbReference type="SMART" id="SM00890">
    <property type="entry name" value="EKR"/>
    <property type="match status" value="1"/>
</dbReference>
<evidence type="ECO:0000256" key="6">
    <source>
        <dbReference type="ARBA" id="ARBA00023002"/>
    </source>
</evidence>
<dbReference type="EMBL" id="JAHDYS010000025">
    <property type="protein sequence ID" value="MBT1073560.1"/>
    <property type="molecule type" value="Genomic_DNA"/>
</dbReference>
<evidence type="ECO:0000256" key="7">
    <source>
        <dbReference type="ARBA" id="ARBA00023004"/>
    </source>
</evidence>
<feature type="compositionally biased region" description="Polar residues" evidence="10">
    <location>
        <begin position="1210"/>
        <end position="1221"/>
    </location>
</feature>
<proteinExistence type="inferred from homology"/>
<dbReference type="Gene3D" id="3.40.920.10">
    <property type="entry name" value="Pyruvate-ferredoxin oxidoreductase, PFOR, domain III"/>
    <property type="match status" value="1"/>
</dbReference>
<dbReference type="InterPro" id="IPR050722">
    <property type="entry name" value="Pyruvate:ferred/Flavod_OxRd"/>
</dbReference>
<evidence type="ECO:0000256" key="5">
    <source>
        <dbReference type="ARBA" id="ARBA00022982"/>
    </source>
</evidence>
<feature type="region of interest" description="Disordered" evidence="10">
    <location>
        <begin position="1176"/>
        <end position="1239"/>
    </location>
</feature>
<dbReference type="InterPro" id="IPR002880">
    <property type="entry name" value="Pyrv_Fd/Flavodoxin_OxRdtase_N"/>
</dbReference>
<keyword evidence="6 9" id="KW-0560">Oxidoreductase</keyword>
<keyword evidence="7" id="KW-0408">Iron</keyword>
<dbReference type="Pfam" id="PF10371">
    <property type="entry name" value="EKR"/>
    <property type="match status" value="1"/>
</dbReference>
<organism evidence="12 13">
    <name type="scientific">Pelotalea chapellei</name>
    <dbReference type="NCBI Taxonomy" id="44671"/>
    <lineage>
        <taxon>Bacteria</taxon>
        <taxon>Pseudomonadati</taxon>
        <taxon>Thermodesulfobacteriota</taxon>
        <taxon>Desulfuromonadia</taxon>
        <taxon>Geobacterales</taxon>
        <taxon>Geobacteraceae</taxon>
        <taxon>Pelotalea</taxon>
    </lineage>
</organism>
<dbReference type="InterPro" id="IPR002869">
    <property type="entry name" value="Pyrv_flavodox_OxRed_cen"/>
</dbReference>
<dbReference type="EC" id="1.2.7.1" evidence="9"/>
<dbReference type="Gene3D" id="3.40.50.970">
    <property type="match status" value="2"/>
</dbReference>
<keyword evidence="5 9" id="KW-0249">Electron transport</keyword>
<evidence type="ECO:0000313" key="13">
    <source>
        <dbReference type="Proteomes" id="UP000784128"/>
    </source>
</evidence>
<comment type="similarity">
    <text evidence="1 9">Belongs to the pyruvate:ferredoxin/flavodoxin oxidoreductase family.</text>
</comment>
<dbReference type="SUPFAM" id="SSF54862">
    <property type="entry name" value="4Fe-4S ferredoxins"/>
    <property type="match status" value="1"/>
</dbReference>
<feature type="domain" description="4Fe-4S ferredoxin-type" evidence="11">
    <location>
        <begin position="685"/>
        <end position="714"/>
    </location>
</feature>
<comment type="catalytic activity">
    <reaction evidence="9">
        <text>2 oxidized [2Fe-2S]-[ferredoxin] + pyruvate + CoA = 2 reduced [2Fe-2S]-[ferredoxin] + acetyl-CoA + CO2 + H(+)</text>
        <dbReference type="Rhea" id="RHEA:12765"/>
        <dbReference type="Rhea" id="RHEA-COMP:10000"/>
        <dbReference type="Rhea" id="RHEA-COMP:10001"/>
        <dbReference type="ChEBI" id="CHEBI:15361"/>
        <dbReference type="ChEBI" id="CHEBI:15378"/>
        <dbReference type="ChEBI" id="CHEBI:16526"/>
        <dbReference type="ChEBI" id="CHEBI:33737"/>
        <dbReference type="ChEBI" id="CHEBI:33738"/>
        <dbReference type="ChEBI" id="CHEBI:57287"/>
        <dbReference type="ChEBI" id="CHEBI:57288"/>
        <dbReference type="EC" id="1.2.7.1"/>
    </reaction>
</comment>
<dbReference type="Pfam" id="PF17147">
    <property type="entry name" value="PFOR_II"/>
    <property type="match status" value="1"/>
</dbReference>
<evidence type="ECO:0000256" key="2">
    <source>
        <dbReference type="ARBA" id="ARBA00022448"/>
    </source>
</evidence>
<dbReference type="SUPFAM" id="SSF53323">
    <property type="entry name" value="Pyruvate-ferredoxin oxidoreductase, PFOR, domain III"/>
    <property type="match status" value="1"/>
</dbReference>
<dbReference type="SUPFAM" id="SSF52518">
    <property type="entry name" value="Thiamin diphosphate-binding fold (THDP-binding)"/>
    <property type="match status" value="2"/>
</dbReference>
<evidence type="ECO:0000259" key="11">
    <source>
        <dbReference type="PROSITE" id="PS51379"/>
    </source>
</evidence>
<dbReference type="Gene3D" id="3.40.50.920">
    <property type="match status" value="1"/>
</dbReference>
<dbReference type="Pfam" id="PF02775">
    <property type="entry name" value="TPP_enzyme_C"/>
    <property type="match status" value="1"/>
</dbReference>
<protein>
    <recommendedName>
        <fullName evidence="9">Pyruvate:ferredoxin oxidoreductase</fullName>
        <ecNumber evidence="9">1.2.7.1</ecNumber>
    </recommendedName>
    <alternativeName>
        <fullName evidence="9">Pyruvate synthase</fullName>
    </alternativeName>
</protein>
<gene>
    <name evidence="12" type="primary">nifJ</name>
    <name evidence="12" type="ORF">KJB30_17400</name>
</gene>
<evidence type="ECO:0000256" key="8">
    <source>
        <dbReference type="ARBA" id="ARBA00023014"/>
    </source>
</evidence>
<dbReference type="RefSeq" id="WP_214301645.1">
    <property type="nucleotide sequence ID" value="NZ_JAHDYS010000025.1"/>
</dbReference>
<dbReference type="Pfam" id="PF12838">
    <property type="entry name" value="Fer4_7"/>
    <property type="match status" value="1"/>
</dbReference>
<dbReference type="PANTHER" id="PTHR32154">
    <property type="entry name" value="PYRUVATE-FLAVODOXIN OXIDOREDUCTASE-RELATED"/>
    <property type="match status" value="1"/>
</dbReference>
<dbReference type="InterPro" id="IPR011766">
    <property type="entry name" value="TPP_enzyme_TPP-bd"/>
</dbReference>
<reference evidence="12 13" key="1">
    <citation type="submission" date="2021-05" db="EMBL/GenBank/DDBJ databases">
        <title>The draft genome of Geobacter chapellei DSM 13688.</title>
        <authorList>
            <person name="Xu Z."/>
            <person name="Masuda Y."/>
            <person name="Itoh H."/>
            <person name="Senoo K."/>
        </authorList>
    </citation>
    <scope>NUCLEOTIDE SEQUENCE [LARGE SCALE GENOMIC DNA]</scope>
    <source>
        <strain evidence="12 13">DSM 13688</strain>
    </source>
</reference>
<dbReference type="PROSITE" id="PS51379">
    <property type="entry name" value="4FE4S_FER_2"/>
    <property type="match status" value="2"/>
</dbReference>
<evidence type="ECO:0000256" key="9">
    <source>
        <dbReference type="PIRNR" id="PIRNR000159"/>
    </source>
</evidence>
<evidence type="ECO:0000256" key="10">
    <source>
        <dbReference type="SAM" id="MobiDB-lite"/>
    </source>
</evidence>
<dbReference type="InterPro" id="IPR011895">
    <property type="entry name" value="Pyrv_flavodox_OxRed"/>
</dbReference>
<keyword evidence="3" id="KW-0004">4Fe-4S</keyword>
<dbReference type="NCBIfam" id="TIGR02176">
    <property type="entry name" value="pyruv_ox_red"/>
    <property type="match status" value="1"/>
</dbReference>
<keyword evidence="12" id="KW-0670">Pyruvate</keyword>
<keyword evidence="2 9" id="KW-0813">Transport</keyword>
<feature type="compositionally biased region" description="Basic and acidic residues" evidence="10">
    <location>
        <begin position="1229"/>
        <end position="1239"/>
    </location>
</feature>
<dbReference type="InterPro" id="IPR029061">
    <property type="entry name" value="THDP-binding"/>
</dbReference>
<dbReference type="InterPro" id="IPR009014">
    <property type="entry name" value="Transketo_C/PFOR_II"/>
</dbReference>
<evidence type="ECO:0000256" key="4">
    <source>
        <dbReference type="ARBA" id="ARBA00022723"/>
    </source>
</evidence>
<dbReference type="Proteomes" id="UP000784128">
    <property type="component" value="Unassembled WGS sequence"/>
</dbReference>
<evidence type="ECO:0000256" key="3">
    <source>
        <dbReference type="ARBA" id="ARBA00022485"/>
    </source>
</evidence>
<keyword evidence="13" id="KW-1185">Reference proteome</keyword>
<dbReference type="InterPro" id="IPR037112">
    <property type="entry name" value="Pyrv-flavodox_OxR_EKR_sf"/>
</dbReference>
<dbReference type="InterPro" id="IPR033412">
    <property type="entry name" value="PFOR_II"/>
</dbReference>
<dbReference type="Pfam" id="PF01855">
    <property type="entry name" value="POR_N"/>
    <property type="match status" value="1"/>
</dbReference>
<dbReference type="Gene3D" id="4.10.780.10">
    <property type="entry name" value="Pyruvate-flavodoxin oxidoreductase, EKR domain"/>
    <property type="match status" value="1"/>
</dbReference>